<dbReference type="EMBL" id="ML771325">
    <property type="protein sequence ID" value="KAE9382565.1"/>
    <property type="molecule type" value="Genomic_DNA"/>
</dbReference>
<dbReference type="PROSITE" id="PS50013">
    <property type="entry name" value="CHROMO_2"/>
    <property type="match status" value="1"/>
</dbReference>
<dbReference type="InterPro" id="IPR000953">
    <property type="entry name" value="Chromo/chromo_shadow_dom"/>
</dbReference>
<evidence type="ECO:0000259" key="1">
    <source>
        <dbReference type="PROSITE" id="PS50013"/>
    </source>
</evidence>
<dbReference type="InterPro" id="IPR016197">
    <property type="entry name" value="Chromo-like_dom_sf"/>
</dbReference>
<dbReference type="Gene3D" id="2.40.50.40">
    <property type="match status" value="1"/>
</dbReference>
<organism evidence="2 3">
    <name type="scientific">Gymnopus androsaceus JB14</name>
    <dbReference type="NCBI Taxonomy" id="1447944"/>
    <lineage>
        <taxon>Eukaryota</taxon>
        <taxon>Fungi</taxon>
        <taxon>Dikarya</taxon>
        <taxon>Basidiomycota</taxon>
        <taxon>Agaricomycotina</taxon>
        <taxon>Agaricomycetes</taxon>
        <taxon>Agaricomycetidae</taxon>
        <taxon>Agaricales</taxon>
        <taxon>Marasmiineae</taxon>
        <taxon>Omphalotaceae</taxon>
        <taxon>Gymnopus</taxon>
    </lineage>
</organism>
<dbReference type="SMART" id="SM00298">
    <property type="entry name" value="CHROMO"/>
    <property type="match status" value="1"/>
</dbReference>
<sequence length="85" mass="9907">MGNSHANVIVEKLVDHCEVSGGQTEYLVKWVGWPHYENTWELEKNLKDLDVWAEYQIRHPELSRHNQPCLTIIIPSPTSSRRVVQ</sequence>
<dbReference type="InterPro" id="IPR023780">
    <property type="entry name" value="Chromo_domain"/>
</dbReference>
<reference evidence="2" key="1">
    <citation type="journal article" date="2019" name="Environ. Microbiol.">
        <title>Fungal ecological strategies reflected in gene transcription - a case study of two litter decomposers.</title>
        <authorList>
            <person name="Barbi F."/>
            <person name="Kohler A."/>
            <person name="Barry K."/>
            <person name="Baskaran P."/>
            <person name="Daum C."/>
            <person name="Fauchery L."/>
            <person name="Ihrmark K."/>
            <person name="Kuo A."/>
            <person name="LaButti K."/>
            <person name="Lipzen A."/>
            <person name="Morin E."/>
            <person name="Grigoriev I.V."/>
            <person name="Henrissat B."/>
            <person name="Lindahl B."/>
            <person name="Martin F."/>
        </authorList>
    </citation>
    <scope>NUCLEOTIDE SEQUENCE</scope>
    <source>
        <strain evidence="2">JB14</strain>
    </source>
</reference>
<feature type="domain" description="Chromo" evidence="1">
    <location>
        <begin position="8"/>
        <end position="67"/>
    </location>
</feature>
<dbReference type="Pfam" id="PF00385">
    <property type="entry name" value="Chromo"/>
    <property type="match status" value="1"/>
</dbReference>
<keyword evidence="3" id="KW-1185">Reference proteome</keyword>
<dbReference type="Proteomes" id="UP000799118">
    <property type="component" value="Unassembled WGS sequence"/>
</dbReference>
<proteinExistence type="predicted"/>
<evidence type="ECO:0000313" key="3">
    <source>
        <dbReference type="Proteomes" id="UP000799118"/>
    </source>
</evidence>
<dbReference type="GO" id="GO:0006338">
    <property type="term" value="P:chromatin remodeling"/>
    <property type="evidence" value="ECO:0007669"/>
    <property type="project" value="UniProtKB-ARBA"/>
</dbReference>
<dbReference type="CDD" id="cd00024">
    <property type="entry name" value="CD_CSD"/>
    <property type="match status" value="1"/>
</dbReference>
<dbReference type="OrthoDB" id="3218226at2759"/>
<accession>A0A6A4GAS6</accession>
<name>A0A6A4GAS6_9AGAR</name>
<dbReference type="SUPFAM" id="SSF54160">
    <property type="entry name" value="Chromo domain-like"/>
    <property type="match status" value="1"/>
</dbReference>
<evidence type="ECO:0000313" key="2">
    <source>
        <dbReference type="EMBL" id="KAE9382565.1"/>
    </source>
</evidence>
<dbReference type="AlphaFoldDB" id="A0A6A4GAS6"/>
<gene>
    <name evidence="2" type="ORF">BT96DRAFT_1010411</name>
</gene>
<protein>
    <recommendedName>
        <fullName evidence="1">Chromo domain-containing protein</fullName>
    </recommendedName>
</protein>